<reference evidence="4" key="2">
    <citation type="submission" date="2019-12" db="EMBL/GenBank/DDBJ databases">
        <title>SpeciesPrimer: A bioinformatics pipeline dedicated to the design of qPCR primers for the quantification of bacterial species.</title>
        <authorList>
            <person name="Dreier M."/>
            <person name="Berthoud H."/>
            <person name="Shani N."/>
            <person name="Wechsler D."/>
            <person name="Junier P."/>
        </authorList>
    </citation>
    <scope>NUCLEOTIDE SEQUENCE</scope>
    <source>
        <strain evidence="4">FAM13073</strain>
    </source>
</reference>
<dbReference type="AlphaFoldDB" id="A0A6L5A434"/>
<dbReference type="GO" id="GO:0005829">
    <property type="term" value="C:cytosol"/>
    <property type="evidence" value="ECO:0007669"/>
    <property type="project" value="TreeGrafter"/>
</dbReference>
<dbReference type="EMBL" id="WENB01000001">
    <property type="protein sequence ID" value="KAF0415268.1"/>
    <property type="molecule type" value="Genomic_DNA"/>
</dbReference>
<dbReference type="GO" id="GO:0016787">
    <property type="term" value="F:hydrolase activity"/>
    <property type="evidence" value="ECO:0007669"/>
    <property type="project" value="UniProtKB-KW"/>
</dbReference>
<comment type="caution">
    <text evidence="5">The sequence shown here is derived from an EMBL/GenBank/DDBJ whole genome shotgun (WGS) entry which is preliminary data.</text>
</comment>
<dbReference type="Proteomes" id="UP000743107">
    <property type="component" value="Unassembled WGS sequence"/>
</dbReference>
<dbReference type="RefSeq" id="WP_060743774.1">
    <property type="nucleotide sequence ID" value="NZ_CP023655.1"/>
</dbReference>
<accession>A0A6L5A434</accession>
<dbReference type="Proteomes" id="UP000472573">
    <property type="component" value="Unassembled WGS sequence"/>
</dbReference>
<keyword evidence="2 5" id="KW-0378">Hydrolase</keyword>
<protein>
    <submittedName>
        <fullName evidence="4">NUDIX domain-containing protein</fullName>
    </submittedName>
    <submittedName>
        <fullName evidence="5">NUDIX hydrolase</fullName>
    </submittedName>
</protein>
<dbReference type="Pfam" id="PF00293">
    <property type="entry name" value="NUDIX"/>
    <property type="match status" value="1"/>
</dbReference>
<evidence type="ECO:0000259" key="3">
    <source>
        <dbReference type="PROSITE" id="PS51462"/>
    </source>
</evidence>
<evidence type="ECO:0000256" key="1">
    <source>
        <dbReference type="ARBA" id="ARBA00001946"/>
    </source>
</evidence>
<evidence type="ECO:0000313" key="7">
    <source>
        <dbReference type="Proteomes" id="UP000743107"/>
    </source>
</evidence>
<dbReference type="PANTHER" id="PTHR11839:SF18">
    <property type="entry name" value="NUDIX HYDROLASE DOMAIN-CONTAINING PROTEIN"/>
    <property type="match status" value="1"/>
</dbReference>
<dbReference type="PANTHER" id="PTHR11839">
    <property type="entry name" value="UDP/ADP-SUGAR PYROPHOSPHATASE"/>
    <property type="match status" value="1"/>
</dbReference>
<dbReference type="EMBL" id="JADOFV010000001">
    <property type="protein sequence ID" value="MBF7126262.1"/>
    <property type="molecule type" value="Genomic_DNA"/>
</dbReference>
<dbReference type="InterPro" id="IPR000086">
    <property type="entry name" value="NUDIX_hydrolase_dom"/>
</dbReference>
<dbReference type="Gene3D" id="3.90.79.10">
    <property type="entry name" value="Nucleoside Triphosphate Pyrophosphohydrolase"/>
    <property type="match status" value="1"/>
</dbReference>
<evidence type="ECO:0000313" key="6">
    <source>
        <dbReference type="Proteomes" id="UP000472573"/>
    </source>
</evidence>
<dbReference type="PROSITE" id="PS51462">
    <property type="entry name" value="NUDIX"/>
    <property type="match status" value="1"/>
</dbReference>
<dbReference type="InterPro" id="IPR015797">
    <property type="entry name" value="NUDIX_hydrolase-like_dom_sf"/>
</dbReference>
<reference evidence="6" key="3">
    <citation type="submission" date="2020-03" db="EMBL/GenBank/DDBJ databases">
        <title>SpeciesPrimer: A bioinformatics pipeline dedicated to the design of qPCR primers for the quantification of bacterial species.</title>
        <authorList>
            <person name="Dreier M."/>
            <person name="Berthoud H."/>
            <person name="Shani N."/>
            <person name="Wechsler D."/>
            <person name="Junier P."/>
        </authorList>
    </citation>
    <scope>NUCLEOTIDE SEQUENCE [LARGE SCALE GENOMIC DNA]</scope>
    <source>
        <strain evidence="6">FAM13073</strain>
    </source>
</reference>
<proteinExistence type="predicted"/>
<feature type="domain" description="Nudix hydrolase" evidence="3">
    <location>
        <begin position="40"/>
        <end position="170"/>
    </location>
</feature>
<sequence length="179" mass="20170">MSFEEKVVESISRYKGEVIDVYQQTVKLPDGELANRDVVKHQGAVGVLALTDDGKAIFEEQWRTPIGKLTIEIPAGKVEPGEDLLETAKRELNEETRYEAGKIEKINGFYSAPGFSNEYMTLYKAINLKKVTKELPRDQGENLNIFELSLDEALKAVAEGKIEDAKTILAIYYWKANIK</sequence>
<name>A0A6L5A434_PEDPE</name>
<comment type="cofactor">
    <cofactor evidence="1">
        <name>Mg(2+)</name>
        <dbReference type="ChEBI" id="CHEBI:18420"/>
    </cofactor>
</comment>
<dbReference type="GO" id="GO:0019693">
    <property type="term" value="P:ribose phosphate metabolic process"/>
    <property type="evidence" value="ECO:0007669"/>
    <property type="project" value="TreeGrafter"/>
</dbReference>
<keyword evidence="6" id="KW-1185">Reference proteome</keyword>
<reference evidence="5" key="4">
    <citation type="submission" date="2020-11" db="EMBL/GenBank/DDBJ databases">
        <title>Antibiotic susceptibility profiles of Pediococcus pentosaceus from various origins and their implications for the safety assessment of strains with food-technology applications.</title>
        <authorList>
            <person name="Shani N."/>
            <person name="Oberhaensli S."/>
            <person name="Arias E."/>
        </authorList>
    </citation>
    <scope>NUCLEOTIDE SEQUENCE</scope>
    <source>
        <strain evidence="5">FAM 19164</strain>
    </source>
</reference>
<evidence type="ECO:0000256" key="2">
    <source>
        <dbReference type="ARBA" id="ARBA00022801"/>
    </source>
</evidence>
<dbReference type="CDD" id="cd03424">
    <property type="entry name" value="NUDIX_ADPRase_Nudt5_UGPPase_Nudt14"/>
    <property type="match status" value="1"/>
</dbReference>
<evidence type="ECO:0000313" key="5">
    <source>
        <dbReference type="EMBL" id="MBF7126262.1"/>
    </source>
</evidence>
<organism evidence="5 7">
    <name type="scientific">Pediococcus pentosaceus</name>
    <dbReference type="NCBI Taxonomy" id="1255"/>
    <lineage>
        <taxon>Bacteria</taxon>
        <taxon>Bacillati</taxon>
        <taxon>Bacillota</taxon>
        <taxon>Bacilli</taxon>
        <taxon>Lactobacillales</taxon>
        <taxon>Lactobacillaceae</taxon>
        <taxon>Pediococcus</taxon>
    </lineage>
</organism>
<dbReference type="SUPFAM" id="SSF55811">
    <property type="entry name" value="Nudix"/>
    <property type="match status" value="1"/>
</dbReference>
<dbReference type="FunFam" id="3.90.79.10:FF:000024">
    <property type="entry name" value="ADP-ribose pyrophosphatase"/>
    <property type="match status" value="1"/>
</dbReference>
<reference evidence="4" key="1">
    <citation type="submission" date="2019-10" db="EMBL/GenBank/DDBJ databases">
        <authorList>
            <person name="Irmler S."/>
            <person name="Berthoud H."/>
            <person name="Roetschi A."/>
            <person name="Arias E."/>
            <person name="Shani N."/>
            <person name="Wuethrich D."/>
            <person name="Bruggmann R."/>
        </authorList>
    </citation>
    <scope>NUCLEOTIDE SEQUENCE</scope>
    <source>
        <strain evidence="4">FAM13073</strain>
    </source>
</reference>
<gene>
    <name evidence="4" type="ORF">GBO79_02795</name>
    <name evidence="5" type="ORF">ITQ97_00220</name>
</gene>
<dbReference type="GO" id="GO:0006753">
    <property type="term" value="P:nucleoside phosphate metabolic process"/>
    <property type="evidence" value="ECO:0007669"/>
    <property type="project" value="TreeGrafter"/>
</dbReference>
<evidence type="ECO:0000313" key="4">
    <source>
        <dbReference type="EMBL" id="KAF0415268.1"/>
    </source>
</evidence>